<evidence type="ECO:0000313" key="2">
    <source>
        <dbReference type="EMBL" id="QHA00804.1"/>
    </source>
</evidence>
<sequence length="98" mass="11805">MYEVVLVKDVEKYLKSCPSKMRERFLRQLSTLEESPRTHGDMLVGEFHGLYRMKLFYNGVQYRAIYDIQEEKVRVLVLFIGKREQVYEKAKRKKIAKK</sequence>
<proteinExistence type="inferred from homology"/>
<dbReference type="InterPro" id="IPR031552">
    <property type="entry name" value="ParE-like_toxin"/>
</dbReference>
<reference evidence="2 3" key="1">
    <citation type="submission" date="2019-12" db="EMBL/GenBank/DDBJ databases">
        <title>Sequence classification of anaerobic respiratory reductive dehalogenases: First we see many, then we see few.</title>
        <authorList>
            <person name="Molenda O."/>
            <person name="Puentes Jacome L.A."/>
            <person name="Cao X."/>
            <person name="Nesbo C.L."/>
            <person name="Tang S."/>
            <person name="Morson N."/>
            <person name="Patron J."/>
            <person name="Lomheim L."/>
            <person name="Wishart D.S."/>
            <person name="Edwards E.A."/>
        </authorList>
    </citation>
    <scope>NUCLEOTIDE SEQUENCE [LARGE SCALE GENOMIC DNA]</scope>
    <source>
        <strain evidence="2 3">12DCA</strain>
    </source>
</reference>
<name>A0A857DHN4_9FIRM</name>
<dbReference type="InterPro" id="IPR035093">
    <property type="entry name" value="RelE/ParE_toxin_dom_sf"/>
</dbReference>
<dbReference type="Proteomes" id="UP000430508">
    <property type="component" value="Chromosome"/>
</dbReference>
<dbReference type="PANTHER" id="PTHR35601">
    <property type="entry name" value="TOXIN RELE"/>
    <property type="match status" value="1"/>
</dbReference>
<dbReference type="SUPFAM" id="SSF143011">
    <property type="entry name" value="RelE-like"/>
    <property type="match status" value="1"/>
</dbReference>
<dbReference type="RefSeq" id="WP_019226474.1">
    <property type="nucleotide sequence ID" value="NZ_CP046996.1"/>
</dbReference>
<dbReference type="Gene3D" id="3.30.2310.20">
    <property type="entry name" value="RelE-like"/>
    <property type="match status" value="1"/>
</dbReference>
<comment type="similarity">
    <text evidence="1">Belongs to the RelE toxin family.</text>
</comment>
<dbReference type="AlphaFoldDB" id="A0A857DHN4"/>
<evidence type="ECO:0000313" key="3">
    <source>
        <dbReference type="Proteomes" id="UP000430508"/>
    </source>
</evidence>
<gene>
    <name evidence="2" type="ORF">GQ588_09235</name>
</gene>
<dbReference type="PANTHER" id="PTHR35601:SF1">
    <property type="entry name" value="TOXIN RELE"/>
    <property type="match status" value="1"/>
</dbReference>
<protein>
    <submittedName>
        <fullName evidence="2">Uncharacterized protein</fullName>
    </submittedName>
</protein>
<dbReference type="EMBL" id="CP046996">
    <property type="protein sequence ID" value="QHA00804.1"/>
    <property type="molecule type" value="Genomic_DNA"/>
</dbReference>
<organism evidence="2 3">
    <name type="scientific">Dehalobacter restrictus</name>
    <dbReference type="NCBI Taxonomy" id="55583"/>
    <lineage>
        <taxon>Bacteria</taxon>
        <taxon>Bacillati</taxon>
        <taxon>Bacillota</taxon>
        <taxon>Clostridia</taxon>
        <taxon>Eubacteriales</taxon>
        <taxon>Desulfitobacteriaceae</taxon>
        <taxon>Dehalobacter</taxon>
    </lineage>
</organism>
<dbReference type="Pfam" id="PF15781">
    <property type="entry name" value="ParE-like_toxin"/>
    <property type="match status" value="1"/>
</dbReference>
<evidence type="ECO:0000256" key="1">
    <source>
        <dbReference type="ARBA" id="ARBA00006226"/>
    </source>
</evidence>
<accession>A0A857DHN4</accession>